<sequence>MDLASHADAMLNDIKRINKGSRPIIFIAHSFGGILLKKALVIAANGSREYQRVANKTNGILFLGVPHHGTKASFIASILSCTAYWRGSSTVLLETISEGNPDLLILDKDFRDIYVHPSSASGFGLPYIRNFIEMKPERYGRLSLGPTVSIDSAQGQYSNPIFLDTDHRGLNKFPSPNDGNFEKLLEELRKSLYHEKAVED</sequence>
<dbReference type="GO" id="GO:0005783">
    <property type="term" value="C:endoplasmic reticulum"/>
    <property type="evidence" value="ECO:0007669"/>
    <property type="project" value="UniProtKB-SubCell"/>
</dbReference>
<dbReference type="PANTHER" id="PTHR48182:SF2">
    <property type="entry name" value="PROTEIN SERAC1"/>
    <property type="match status" value="1"/>
</dbReference>
<dbReference type="Proteomes" id="UP000240883">
    <property type="component" value="Unassembled WGS sequence"/>
</dbReference>
<keyword evidence="5" id="KW-0496">Mitochondrion</keyword>
<evidence type="ECO:0000256" key="3">
    <source>
        <dbReference type="ARBA" id="ARBA00004370"/>
    </source>
</evidence>
<keyword evidence="6" id="KW-0472">Membrane</keyword>
<reference evidence="7 8" key="1">
    <citation type="journal article" date="2018" name="Front. Microbiol.">
        <title>Genome-Wide Analysis of Corynespora cassiicola Leaf Fall Disease Putative Effectors.</title>
        <authorList>
            <person name="Lopez D."/>
            <person name="Ribeiro S."/>
            <person name="Label P."/>
            <person name="Fumanal B."/>
            <person name="Venisse J.S."/>
            <person name="Kohler A."/>
            <person name="de Oliveira R.R."/>
            <person name="Labutti K."/>
            <person name="Lipzen A."/>
            <person name="Lail K."/>
            <person name="Bauer D."/>
            <person name="Ohm R.A."/>
            <person name="Barry K.W."/>
            <person name="Spatafora J."/>
            <person name="Grigoriev I.V."/>
            <person name="Martin F.M."/>
            <person name="Pujade-Renaud V."/>
        </authorList>
    </citation>
    <scope>NUCLEOTIDE SEQUENCE [LARGE SCALE GENOMIC DNA]</scope>
    <source>
        <strain evidence="7 8">Philippines</strain>
    </source>
</reference>
<comment type="subcellular location">
    <subcellularLocation>
        <location evidence="2">Endoplasmic reticulum</location>
    </subcellularLocation>
    <subcellularLocation>
        <location evidence="3">Membrane</location>
    </subcellularLocation>
    <subcellularLocation>
        <location evidence="1">Mitochondrion</location>
    </subcellularLocation>
</comment>
<dbReference type="InterPro" id="IPR052374">
    <property type="entry name" value="SERAC1"/>
</dbReference>
<gene>
    <name evidence="7" type="ORF">BS50DRAFT_580442</name>
</gene>
<dbReference type="GO" id="GO:0016020">
    <property type="term" value="C:membrane"/>
    <property type="evidence" value="ECO:0007669"/>
    <property type="project" value="UniProtKB-SubCell"/>
</dbReference>
<evidence type="ECO:0008006" key="9">
    <source>
        <dbReference type="Google" id="ProtNLM"/>
    </source>
</evidence>
<organism evidence="7 8">
    <name type="scientific">Corynespora cassiicola Philippines</name>
    <dbReference type="NCBI Taxonomy" id="1448308"/>
    <lineage>
        <taxon>Eukaryota</taxon>
        <taxon>Fungi</taxon>
        <taxon>Dikarya</taxon>
        <taxon>Ascomycota</taxon>
        <taxon>Pezizomycotina</taxon>
        <taxon>Dothideomycetes</taxon>
        <taxon>Pleosporomycetidae</taxon>
        <taxon>Pleosporales</taxon>
        <taxon>Corynesporascaceae</taxon>
        <taxon>Corynespora</taxon>
    </lineage>
</organism>
<dbReference type="InterPro" id="IPR029058">
    <property type="entry name" value="AB_hydrolase_fold"/>
</dbReference>
<dbReference type="PANTHER" id="PTHR48182">
    <property type="entry name" value="PROTEIN SERAC1"/>
    <property type="match status" value="1"/>
</dbReference>
<keyword evidence="4" id="KW-0256">Endoplasmic reticulum</keyword>
<name>A0A2T2N055_CORCC</name>
<dbReference type="EMBL" id="KZ678192">
    <property type="protein sequence ID" value="PSN58817.1"/>
    <property type="molecule type" value="Genomic_DNA"/>
</dbReference>
<evidence type="ECO:0000256" key="1">
    <source>
        <dbReference type="ARBA" id="ARBA00004173"/>
    </source>
</evidence>
<keyword evidence="8" id="KW-1185">Reference proteome</keyword>
<evidence type="ECO:0000256" key="5">
    <source>
        <dbReference type="ARBA" id="ARBA00023128"/>
    </source>
</evidence>
<evidence type="ECO:0000256" key="4">
    <source>
        <dbReference type="ARBA" id="ARBA00022824"/>
    </source>
</evidence>
<evidence type="ECO:0000313" key="8">
    <source>
        <dbReference type="Proteomes" id="UP000240883"/>
    </source>
</evidence>
<evidence type="ECO:0000313" key="7">
    <source>
        <dbReference type="EMBL" id="PSN58817.1"/>
    </source>
</evidence>
<dbReference type="SUPFAM" id="SSF53474">
    <property type="entry name" value="alpha/beta-Hydrolases"/>
    <property type="match status" value="1"/>
</dbReference>
<proteinExistence type="predicted"/>
<evidence type="ECO:0000256" key="2">
    <source>
        <dbReference type="ARBA" id="ARBA00004240"/>
    </source>
</evidence>
<dbReference type="GO" id="GO:0005739">
    <property type="term" value="C:mitochondrion"/>
    <property type="evidence" value="ECO:0007669"/>
    <property type="project" value="UniProtKB-SubCell"/>
</dbReference>
<protein>
    <recommendedName>
        <fullName evidence="9">DUF676 domain-containing protein</fullName>
    </recommendedName>
</protein>
<dbReference type="Gene3D" id="3.40.50.1820">
    <property type="entry name" value="alpha/beta hydrolase"/>
    <property type="match status" value="1"/>
</dbReference>
<dbReference type="OrthoDB" id="1658288at2759"/>
<dbReference type="AlphaFoldDB" id="A0A2T2N055"/>
<evidence type="ECO:0000256" key="6">
    <source>
        <dbReference type="ARBA" id="ARBA00023136"/>
    </source>
</evidence>
<accession>A0A2T2N055</accession>